<dbReference type="InterPro" id="IPR010349">
    <property type="entry name" value="Asparaginase_II"/>
</dbReference>
<dbReference type="AlphaFoldDB" id="A0A1G9V0D3"/>
<dbReference type="EMBL" id="FNHB01000006">
    <property type="protein sequence ID" value="SDM65711.1"/>
    <property type="molecule type" value="Genomic_DNA"/>
</dbReference>
<dbReference type="PANTHER" id="PTHR42110:SF1">
    <property type="entry name" value="L-ASPARAGINASE, PUTATIVE (AFU_ORTHOLOGUE AFUA_3G11890)-RELATED"/>
    <property type="match status" value="1"/>
</dbReference>
<dbReference type="Proteomes" id="UP000214880">
    <property type="component" value="Unassembled WGS sequence"/>
</dbReference>
<dbReference type="Pfam" id="PF06089">
    <property type="entry name" value="Asparaginase_II"/>
    <property type="match status" value="1"/>
</dbReference>
<dbReference type="PANTHER" id="PTHR42110">
    <property type="entry name" value="L-ASPARAGINASE, PUTATIVE (AFU_ORTHOLOGUE AFUA_3G11890)-RELATED"/>
    <property type="match status" value="1"/>
</dbReference>
<dbReference type="STRING" id="146817.SAMN04488502_106129"/>
<reference evidence="1 2" key="1">
    <citation type="submission" date="2016-10" db="EMBL/GenBank/DDBJ databases">
        <authorList>
            <person name="de Groot N.N."/>
        </authorList>
    </citation>
    <scope>NUCLEOTIDE SEQUENCE [LARGE SCALE GENOMIC DNA]</scope>
    <source>
        <strain evidence="1 2">DSM 1736</strain>
    </source>
</reference>
<accession>A0A1G9V0D3</accession>
<name>A0A1G9V0D3_9FIRM</name>
<protein>
    <submittedName>
        <fullName evidence="1">Asparaginase</fullName>
    </submittedName>
</protein>
<organism evidence="1 2">
    <name type="scientific">Dendrosporobacter quercicolus</name>
    <dbReference type="NCBI Taxonomy" id="146817"/>
    <lineage>
        <taxon>Bacteria</taxon>
        <taxon>Bacillati</taxon>
        <taxon>Bacillota</taxon>
        <taxon>Negativicutes</taxon>
        <taxon>Selenomonadales</taxon>
        <taxon>Sporomusaceae</taxon>
        <taxon>Dendrosporobacter</taxon>
    </lineage>
</organism>
<proteinExistence type="predicted"/>
<evidence type="ECO:0000313" key="1">
    <source>
        <dbReference type="EMBL" id="SDM65711.1"/>
    </source>
</evidence>
<gene>
    <name evidence="1" type="ORF">SAMN04488502_106129</name>
</gene>
<evidence type="ECO:0000313" key="2">
    <source>
        <dbReference type="Proteomes" id="UP000214880"/>
    </source>
</evidence>
<dbReference type="OrthoDB" id="9770793at2"/>
<sequence>MSEILLHYTRAGRVESIHRGDIVAVDVTGKVIDCVGNAEKPMFWRSAAKPFQILPFVRQGGLEKYGIKEEELAVMVSSHSGEPRHVELVKQILAKVGLTVDALACGAVRPMDGRTSRELVKLGLKPQAVHNPCSGKHAGMLALCRLLNLPVAGYTEPEHEVQQIMHRSVAQSAGLTVQQVDIGIDGCGVPVFYLPLANMALAYARLALPEQAGWGENEQAVTAIRDAMLGYPQVVAGTGRVDTVLMQLTKGRILAKVGAEAVYCLASVAAGIGITFKIEDGGHRAINPVILGMLKRLGLITQAEYDELAAQYPPVLRNHRGDVIGTIETVF</sequence>
<keyword evidence="2" id="KW-1185">Reference proteome</keyword>
<dbReference type="RefSeq" id="WP_092073690.1">
    <property type="nucleotide sequence ID" value="NZ_FNHB01000006.1"/>
</dbReference>